<dbReference type="SUPFAM" id="SSF46689">
    <property type="entry name" value="Homeodomain-like"/>
    <property type="match status" value="1"/>
</dbReference>
<evidence type="ECO:0000256" key="2">
    <source>
        <dbReference type="SAM" id="MobiDB-lite"/>
    </source>
</evidence>
<reference evidence="3 4" key="1">
    <citation type="submission" date="2021-06" db="EMBL/GenBank/DDBJ databases">
        <title>Caerostris extrusa draft genome.</title>
        <authorList>
            <person name="Kono N."/>
            <person name="Arakawa K."/>
        </authorList>
    </citation>
    <scope>NUCLEOTIDE SEQUENCE [LARGE SCALE GENOMIC DNA]</scope>
</reference>
<dbReference type="InterPro" id="IPR050649">
    <property type="entry name" value="Paired_Homeobox_TFs"/>
</dbReference>
<dbReference type="Proteomes" id="UP001054945">
    <property type="component" value="Unassembled WGS sequence"/>
</dbReference>
<keyword evidence="4" id="KW-1185">Reference proteome</keyword>
<dbReference type="CDD" id="cd00086">
    <property type="entry name" value="homeodomain"/>
    <property type="match status" value="1"/>
</dbReference>
<accession>A0AAV4MLN8</accession>
<dbReference type="Gene3D" id="1.10.10.60">
    <property type="entry name" value="Homeodomain-like"/>
    <property type="match status" value="1"/>
</dbReference>
<feature type="region of interest" description="Disordered" evidence="2">
    <location>
        <begin position="26"/>
        <end position="57"/>
    </location>
</feature>
<dbReference type="GO" id="GO:0005634">
    <property type="term" value="C:nucleus"/>
    <property type="evidence" value="ECO:0007669"/>
    <property type="project" value="UniProtKB-SubCell"/>
</dbReference>
<evidence type="ECO:0000313" key="4">
    <source>
        <dbReference type="Proteomes" id="UP001054945"/>
    </source>
</evidence>
<dbReference type="PANTHER" id="PTHR24329:SF543">
    <property type="entry name" value="FI01017P-RELATED"/>
    <property type="match status" value="1"/>
</dbReference>
<gene>
    <name evidence="3" type="ORF">CEXT_124091</name>
</gene>
<evidence type="ECO:0000256" key="1">
    <source>
        <dbReference type="ARBA" id="ARBA00004123"/>
    </source>
</evidence>
<dbReference type="PANTHER" id="PTHR24329">
    <property type="entry name" value="HOMEOBOX PROTEIN ARISTALESS"/>
    <property type="match status" value="1"/>
</dbReference>
<comment type="subcellular location">
    <subcellularLocation>
        <location evidence="1">Nucleus</location>
    </subcellularLocation>
</comment>
<dbReference type="GO" id="GO:0000981">
    <property type="term" value="F:DNA-binding transcription factor activity, RNA polymerase II-specific"/>
    <property type="evidence" value="ECO:0007669"/>
    <property type="project" value="TreeGrafter"/>
</dbReference>
<dbReference type="AlphaFoldDB" id="A0AAV4MLN8"/>
<organism evidence="3 4">
    <name type="scientific">Caerostris extrusa</name>
    <name type="common">Bark spider</name>
    <name type="synonym">Caerostris bankana</name>
    <dbReference type="NCBI Taxonomy" id="172846"/>
    <lineage>
        <taxon>Eukaryota</taxon>
        <taxon>Metazoa</taxon>
        <taxon>Ecdysozoa</taxon>
        <taxon>Arthropoda</taxon>
        <taxon>Chelicerata</taxon>
        <taxon>Arachnida</taxon>
        <taxon>Araneae</taxon>
        <taxon>Araneomorphae</taxon>
        <taxon>Entelegynae</taxon>
        <taxon>Araneoidea</taxon>
        <taxon>Araneidae</taxon>
        <taxon>Caerostris</taxon>
    </lineage>
</organism>
<dbReference type="GO" id="GO:0000977">
    <property type="term" value="F:RNA polymerase II transcription regulatory region sequence-specific DNA binding"/>
    <property type="evidence" value="ECO:0007669"/>
    <property type="project" value="TreeGrafter"/>
</dbReference>
<dbReference type="InterPro" id="IPR001356">
    <property type="entry name" value="HD"/>
</dbReference>
<sequence length="94" mass="10949">MYSKVSVLSVWTNRWPALQSVHWPRRRADGEEEATPNPNHLHELSAQGAGEGPSRRHYPDIYTREEIAMKTDLTEARVQVRVPHMHYKSPFLPF</sequence>
<name>A0AAV4MLN8_CAEEX</name>
<evidence type="ECO:0000313" key="3">
    <source>
        <dbReference type="EMBL" id="GIX72386.1"/>
    </source>
</evidence>
<dbReference type="InterPro" id="IPR009057">
    <property type="entry name" value="Homeodomain-like_sf"/>
</dbReference>
<proteinExistence type="predicted"/>
<protein>
    <submittedName>
        <fullName evidence="3">Uncharacterized protein</fullName>
    </submittedName>
</protein>
<comment type="caution">
    <text evidence="3">The sequence shown here is derived from an EMBL/GenBank/DDBJ whole genome shotgun (WGS) entry which is preliminary data.</text>
</comment>
<dbReference type="EMBL" id="BPLR01019844">
    <property type="protein sequence ID" value="GIX72386.1"/>
    <property type="molecule type" value="Genomic_DNA"/>
</dbReference>